<dbReference type="Gene3D" id="3.90.80.10">
    <property type="entry name" value="Inorganic pyrophosphatase"/>
    <property type="match status" value="1"/>
</dbReference>
<comment type="similarity">
    <text evidence="7">Belongs to the PPase family.</text>
</comment>
<evidence type="ECO:0000313" key="8">
    <source>
        <dbReference type="EMBL" id="HIQ80297.1"/>
    </source>
</evidence>
<comment type="cofactor">
    <cofactor evidence="1 7">
        <name>Mg(2+)</name>
        <dbReference type="ChEBI" id="CHEBI:18420"/>
    </cofactor>
</comment>
<comment type="subcellular location">
    <subcellularLocation>
        <location evidence="7">Cytoplasm</location>
    </subcellularLocation>
</comment>
<organism evidence="8 9">
    <name type="scientific">Candidatus Scatavimonas merdigallinarum</name>
    <dbReference type="NCBI Taxonomy" id="2840914"/>
    <lineage>
        <taxon>Bacteria</taxon>
        <taxon>Bacillati</taxon>
        <taxon>Bacillota</taxon>
        <taxon>Clostridia</taxon>
        <taxon>Eubacteriales</taxon>
        <taxon>Oscillospiraceae</taxon>
        <taxon>Oscillospiraceae incertae sedis</taxon>
        <taxon>Candidatus Scatavimonas</taxon>
    </lineage>
</organism>
<dbReference type="GO" id="GO:0000287">
    <property type="term" value="F:magnesium ion binding"/>
    <property type="evidence" value="ECO:0007669"/>
    <property type="project" value="UniProtKB-UniRule"/>
</dbReference>
<dbReference type="GO" id="GO:0006796">
    <property type="term" value="P:phosphate-containing compound metabolic process"/>
    <property type="evidence" value="ECO:0007669"/>
    <property type="project" value="InterPro"/>
</dbReference>
<dbReference type="Proteomes" id="UP000886787">
    <property type="component" value="Unassembled WGS sequence"/>
</dbReference>
<evidence type="ECO:0000256" key="3">
    <source>
        <dbReference type="ARBA" id="ARBA00022723"/>
    </source>
</evidence>
<keyword evidence="5 7" id="KW-0460">Magnesium</keyword>
<keyword evidence="4 7" id="KW-0378">Hydrolase</keyword>
<reference evidence="8" key="2">
    <citation type="journal article" date="2021" name="PeerJ">
        <title>Extensive microbial diversity within the chicken gut microbiome revealed by metagenomics and culture.</title>
        <authorList>
            <person name="Gilroy R."/>
            <person name="Ravi A."/>
            <person name="Getino M."/>
            <person name="Pursley I."/>
            <person name="Horton D.L."/>
            <person name="Alikhan N.F."/>
            <person name="Baker D."/>
            <person name="Gharbi K."/>
            <person name="Hall N."/>
            <person name="Watson M."/>
            <person name="Adriaenssens E.M."/>
            <person name="Foster-Nyarko E."/>
            <person name="Jarju S."/>
            <person name="Secka A."/>
            <person name="Antonio M."/>
            <person name="Oren A."/>
            <person name="Chaudhuri R.R."/>
            <person name="La Ragione R."/>
            <person name="Hildebrand F."/>
            <person name="Pallen M.J."/>
        </authorList>
    </citation>
    <scope>NUCLEOTIDE SEQUENCE</scope>
    <source>
        <strain evidence="8">ChiSjej1B19-3389</strain>
    </source>
</reference>
<dbReference type="InterPro" id="IPR008162">
    <property type="entry name" value="Pyrophosphatase"/>
</dbReference>
<comment type="function">
    <text evidence="7">Catalyzes the hydrolysis of inorganic pyrophosphate (PPi) forming two phosphate ions.</text>
</comment>
<feature type="binding site" evidence="7">
    <location>
        <position position="140"/>
    </location>
    <ligand>
        <name>substrate</name>
    </ligand>
</feature>
<comment type="caution">
    <text evidence="8">The sequence shown here is derived from an EMBL/GenBank/DDBJ whole genome shotgun (WGS) entry which is preliminary data.</text>
</comment>
<dbReference type="GO" id="GO:0005737">
    <property type="term" value="C:cytoplasm"/>
    <property type="evidence" value="ECO:0007669"/>
    <property type="project" value="UniProtKB-SubCell"/>
</dbReference>
<dbReference type="HAMAP" id="MF_00209">
    <property type="entry name" value="Inorganic_PPase"/>
    <property type="match status" value="1"/>
</dbReference>
<feature type="binding site" evidence="7">
    <location>
        <position position="44"/>
    </location>
    <ligand>
        <name>substrate</name>
    </ligand>
</feature>
<feature type="binding site" evidence="7">
    <location>
        <position position="103"/>
    </location>
    <ligand>
        <name>Mg(2+)</name>
        <dbReference type="ChEBI" id="CHEBI:18420"/>
        <label>1</label>
    </ligand>
</feature>
<keyword evidence="3 7" id="KW-0479">Metal-binding</keyword>
<dbReference type="EMBL" id="DVFW01000018">
    <property type="protein sequence ID" value="HIQ80297.1"/>
    <property type="molecule type" value="Genomic_DNA"/>
</dbReference>
<dbReference type="GO" id="GO:0004427">
    <property type="term" value="F:inorganic diphosphate phosphatase activity"/>
    <property type="evidence" value="ECO:0007669"/>
    <property type="project" value="UniProtKB-UniRule"/>
</dbReference>
<reference evidence="8" key="1">
    <citation type="submission" date="2020-10" db="EMBL/GenBank/DDBJ databases">
        <authorList>
            <person name="Gilroy R."/>
        </authorList>
    </citation>
    <scope>NUCLEOTIDE SEQUENCE</scope>
    <source>
        <strain evidence="8">ChiSjej1B19-3389</strain>
    </source>
</reference>
<feature type="binding site" evidence="7">
    <location>
        <position position="66"/>
    </location>
    <ligand>
        <name>Mg(2+)</name>
        <dbReference type="ChEBI" id="CHEBI:18420"/>
        <label>1</label>
    </ligand>
</feature>
<evidence type="ECO:0000256" key="4">
    <source>
        <dbReference type="ARBA" id="ARBA00022801"/>
    </source>
</evidence>
<proteinExistence type="inferred from homology"/>
<evidence type="ECO:0000256" key="2">
    <source>
        <dbReference type="ARBA" id="ARBA00022490"/>
    </source>
</evidence>
<feature type="binding site" evidence="7">
    <location>
        <position position="30"/>
    </location>
    <ligand>
        <name>substrate</name>
    </ligand>
</feature>
<sequence length="177" mass="20375">MNVWHDIDPLRIHPENFMVVIEIPKGSKTKYELDKHTGLLELDRILYTSTHYPANYGFIPRTYADDLDPLDVLVLCSQTVYPMTLIRCYPIGVISMVDNGRNDEKIIAIPFNDPTYNGYSDISQLPSHIFEEMRHFFAVYKTLENKETAVNEVQGVEQAKQIVADAIESYKRKFGNS</sequence>
<evidence type="ECO:0000256" key="5">
    <source>
        <dbReference type="ARBA" id="ARBA00022842"/>
    </source>
</evidence>
<name>A0A9D0ZHJ4_9FIRM</name>
<dbReference type="PANTHER" id="PTHR10286">
    <property type="entry name" value="INORGANIC PYROPHOSPHATASE"/>
    <property type="match status" value="1"/>
</dbReference>
<evidence type="ECO:0000256" key="7">
    <source>
        <dbReference type="HAMAP-Rule" id="MF_00209"/>
    </source>
</evidence>
<dbReference type="Pfam" id="PF00719">
    <property type="entry name" value="Pyrophosphatase"/>
    <property type="match status" value="1"/>
</dbReference>
<dbReference type="AlphaFoldDB" id="A0A9D0ZHJ4"/>
<comment type="subunit">
    <text evidence="7">Homohexamer.</text>
</comment>
<feature type="binding site" evidence="7">
    <location>
        <position position="71"/>
    </location>
    <ligand>
        <name>Mg(2+)</name>
        <dbReference type="ChEBI" id="CHEBI:18420"/>
        <label>1</label>
    </ligand>
</feature>
<dbReference type="FunFam" id="3.90.80.10:FF:000003">
    <property type="entry name" value="Inorganic pyrophosphatase"/>
    <property type="match status" value="1"/>
</dbReference>
<dbReference type="SUPFAM" id="SSF50324">
    <property type="entry name" value="Inorganic pyrophosphatase"/>
    <property type="match status" value="1"/>
</dbReference>
<keyword evidence="2 7" id="KW-0963">Cytoplasm</keyword>
<comment type="catalytic activity">
    <reaction evidence="6 7">
        <text>diphosphate + H2O = 2 phosphate + H(+)</text>
        <dbReference type="Rhea" id="RHEA:24576"/>
        <dbReference type="ChEBI" id="CHEBI:15377"/>
        <dbReference type="ChEBI" id="CHEBI:15378"/>
        <dbReference type="ChEBI" id="CHEBI:33019"/>
        <dbReference type="ChEBI" id="CHEBI:43474"/>
        <dbReference type="EC" id="3.6.1.1"/>
    </reaction>
</comment>
<dbReference type="CDD" id="cd00412">
    <property type="entry name" value="pyrophosphatase"/>
    <property type="match status" value="1"/>
</dbReference>
<accession>A0A9D0ZHJ4</accession>
<feature type="binding site" evidence="7">
    <location>
        <position position="56"/>
    </location>
    <ligand>
        <name>substrate</name>
    </ligand>
</feature>
<dbReference type="EC" id="3.6.1.1" evidence="7"/>
<evidence type="ECO:0000256" key="6">
    <source>
        <dbReference type="ARBA" id="ARBA00047820"/>
    </source>
</evidence>
<dbReference type="InterPro" id="IPR036649">
    <property type="entry name" value="Pyrophosphatase_sf"/>
</dbReference>
<gene>
    <name evidence="7" type="primary">ppa</name>
    <name evidence="8" type="ORF">IAD32_03305</name>
</gene>
<protein>
    <recommendedName>
        <fullName evidence="7">Inorganic pyrophosphatase</fullName>
        <ecNumber evidence="7">3.6.1.1</ecNumber>
    </recommendedName>
    <alternativeName>
        <fullName evidence="7">Pyrophosphate phospho-hydrolase</fullName>
        <shortName evidence="7">PPase</shortName>
    </alternativeName>
</protein>
<evidence type="ECO:0000313" key="9">
    <source>
        <dbReference type="Proteomes" id="UP000886787"/>
    </source>
</evidence>
<evidence type="ECO:0000256" key="1">
    <source>
        <dbReference type="ARBA" id="ARBA00001946"/>
    </source>
</evidence>
<feature type="binding site" evidence="7">
    <location>
        <position position="71"/>
    </location>
    <ligand>
        <name>Mg(2+)</name>
        <dbReference type="ChEBI" id="CHEBI:18420"/>
        <label>2</label>
    </ligand>
</feature>